<reference evidence="10 11" key="1">
    <citation type="submission" date="2022-11" db="EMBL/GenBank/DDBJ databases">
        <title>Mucor velutinosus strain NIH1002 WGS.</title>
        <authorList>
            <person name="Subramanian P."/>
            <person name="Mullikin J.C."/>
            <person name="Segre J.A."/>
            <person name="Zelazny A.M."/>
        </authorList>
    </citation>
    <scope>NUCLEOTIDE SEQUENCE [LARGE SCALE GENOMIC DNA]</scope>
    <source>
        <strain evidence="10 11">NIH1002</strain>
    </source>
</reference>
<feature type="domain" description="C2H2-type" evidence="9">
    <location>
        <begin position="378"/>
        <end position="407"/>
    </location>
</feature>
<evidence type="ECO:0000256" key="6">
    <source>
        <dbReference type="ARBA" id="ARBA00023242"/>
    </source>
</evidence>
<evidence type="ECO:0000256" key="4">
    <source>
        <dbReference type="ARBA" id="ARBA00022771"/>
    </source>
</evidence>
<evidence type="ECO:0000259" key="9">
    <source>
        <dbReference type="PROSITE" id="PS50157"/>
    </source>
</evidence>
<keyword evidence="11" id="KW-1185">Reference proteome</keyword>
<protein>
    <recommendedName>
        <fullName evidence="9">C2H2-type domain-containing protein</fullName>
    </recommendedName>
</protein>
<evidence type="ECO:0000256" key="1">
    <source>
        <dbReference type="ARBA" id="ARBA00004123"/>
    </source>
</evidence>
<dbReference type="InterPro" id="IPR050331">
    <property type="entry name" value="Zinc_finger"/>
</dbReference>
<evidence type="ECO:0000256" key="8">
    <source>
        <dbReference type="SAM" id="MobiDB-lite"/>
    </source>
</evidence>
<dbReference type="RefSeq" id="XP_064682240.1">
    <property type="nucleotide sequence ID" value="XM_064829738.1"/>
</dbReference>
<evidence type="ECO:0000256" key="2">
    <source>
        <dbReference type="ARBA" id="ARBA00022723"/>
    </source>
</evidence>
<evidence type="ECO:0000256" key="3">
    <source>
        <dbReference type="ARBA" id="ARBA00022737"/>
    </source>
</evidence>
<keyword evidence="6" id="KW-0539">Nucleus</keyword>
<name>A0AAN7DEX8_9FUNG</name>
<dbReference type="SMART" id="SM00355">
    <property type="entry name" value="ZnF_C2H2"/>
    <property type="match status" value="2"/>
</dbReference>
<feature type="compositionally biased region" description="Low complexity" evidence="8">
    <location>
        <begin position="216"/>
        <end position="225"/>
    </location>
</feature>
<evidence type="ECO:0000313" key="10">
    <source>
        <dbReference type="EMBL" id="KAK4515574.1"/>
    </source>
</evidence>
<proteinExistence type="predicted"/>
<keyword evidence="2" id="KW-0479">Metal-binding</keyword>
<keyword evidence="3" id="KW-0677">Repeat</keyword>
<dbReference type="Gene3D" id="3.30.160.60">
    <property type="entry name" value="Classic Zinc Finger"/>
    <property type="match status" value="2"/>
</dbReference>
<dbReference type="AlphaFoldDB" id="A0AAN7DEX8"/>
<feature type="region of interest" description="Disordered" evidence="8">
    <location>
        <begin position="172"/>
        <end position="236"/>
    </location>
</feature>
<evidence type="ECO:0000256" key="7">
    <source>
        <dbReference type="PROSITE-ProRule" id="PRU00042"/>
    </source>
</evidence>
<evidence type="ECO:0000256" key="5">
    <source>
        <dbReference type="ARBA" id="ARBA00022833"/>
    </source>
</evidence>
<keyword evidence="4 7" id="KW-0863">Zinc-finger</keyword>
<sequence>MIMFKTIYRLRVLIQESCQFHPIHLVALKEKEPTFDDLQRKIQRITEKQDMSDYRIATADHSIIIIDNASLQHALKSDKQQRLEIVFYHKDDQPKNTSMTVVQNLDDLHSRRHSSVEPMNSSKSKMFSPANDAVPVIKPTVLRWTPAILSSPDNNSTNCFRLSHVRRFSSNTTDDLNTERKDSAISLENIDDEQDQQPHRKKQRIMSADHPRKLPDPSTSPLPSLRNSINLDHNNRISHGLHPLEIRRSSTAPLPSSPPTSPFPRIHSASATTAAPTLPAISSITSPIMHQPIHPQLAPIHSHHLHLHQHQQQQQFNTNNKRTRASVASTHHAHNIQQNTLHLCEHVTGPGKVCGQTFRRSYDLSRHQTIHLENRPFCYCDKCGKKFTRMDALRRHERVQGHSSKHRSMSTSLLPSSQKATSV</sequence>
<dbReference type="GO" id="GO:0010468">
    <property type="term" value="P:regulation of gene expression"/>
    <property type="evidence" value="ECO:0007669"/>
    <property type="project" value="TreeGrafter"/>
</dbReference>
<dbReference type="PROSITE" id="PS00028">
    <property type="entry name" value="ZINC_FINGER_C2H2_1"/>
    <property type="match status" value="1"/>
</dbReference>
<dbReference type="PANTHER" id="PTHR16515:SF66">
    <property type="entry name" value="C2H2-TYPE DOMAIN-CONTAINING PROTEIN"/>
    <property type="match status" value="1"/>
</dbReference>
<dbReference type="PANTHER" id="PTHR16515">
    <property type="entry name" value="PR DOMAIN ZINC FINGER PROTEIN"/>
    <property type="match status" value="1"/>
</dbReference>
<comment type="caution">
    <text evidence="10">The sequence shown here is derived from an EMBL/GenBank/DDBJ whole genome shotgun (WGS) entry which is preliminary data.</text>
</comment>
<organism evidence="10 11">
    <name type="scientific">Mucor velutinosus</name>
    <dbReference type="NCBI Taxonomy" id="708070"/>
    <lineage>
        <taxon>Eukaryota</taxon>
        <taxon>Fungi</taxon>
        <taxon>Fungi incertae sedis</taxon>
        <taxon>Mucoromycota</taxon>
        <taxon>Mucoromycotina</taxon>
        <taxon>Mucoromycetes</taxon>
        <taxon>Mucorales</taxon>
        <taxon>Mucorineae</taxon>
        <taxon>Mucoraceae</taxon>
        <taxon>Mucor</taxon>
    </lineage>
</organism>
<dbReference type="Proteomes" id="UP001304243">
    <property type="component" value="Unassembled WGS sequence"/>
</dbReference>
<keyword evidence="5" id="KW-0862">Zinc</keyword>
<dbReference type="SUPFAM" id="SSF57667">
    <property type="entry name" value="beta-beta-alpha zinc fingers"/>
    <property type="match status" value="1"/>
</dbReference>
<dbReference type="Pfam" id="PF00096">
    <property type="entry name" value="zf-C2H2"/>
    <property type="match status" value="2"/>
</dbReference>
<dbReference type="GeneID" id="89954210"/>
<comment type="subcellular location">
    <subcellularLocation>
        <location evidence="1">Nucleus</location>
    </subcellularLocation>
</comment>
<feature type="region of interest" description="Disordered" evidence="8">
    <location>
        <begin position="396"/>
        <end position="423"/>
    </location>
</feature>
<accession>A0AAN7DEX8</accession>
<evidence type="ECO:0000313" key="11">
    <source>
        <dbReference type="Proteomes" id="UP001304243"/>
    </source>
</evidence>
<dbReference type="InterPro" id="IPR036236">
    <property type="entry name" value="Znf_C2H2_sf"/>
</dbReference>
<dbReference type="InterPro" id="IPR013087">
    <property type="entry name" value="Znf_C2H2_type"/>
</dbReference>
<dbReference type="GO" id="GO:0005634">
    <property type="term" value="C:nucleus"/>
    <property type="evidence" value="ECO:0007669"/>
    <property type="project" value="UniProtKB-SubCell"/>
</dbReference>
<gene>
    <name evidence="10" type="ORF">ATC70_010524</name>
</gene>
<dbReference type="EMBL" id="JASEJX010000014">
    <property type="protein sequence ID" value="KAK4515574.1"/>
    <property type="molecule type" value="Genomic_DNA"/>
</dbReference>
<dbReference type="GO" id="GO:0008270">
    <property type="term" value="F:zinc ion binding"/>
    <property type="evidence" value="ECO:0007669"/>
    <property type="project" value="UniProtKB-KW"/>
</dbReference>
<feature type="domain" description="C2H2-type" evidence="9">
    <location>
        <begin position="342"/>
        <end position="376"/>
    </location>
</feature>
<feature type="compositionally biased region" description="Polar residues" evidence="8">
    <location>
        <begin position="409"/>
        <end position="423"/>
    </location>
</feature>
<dbReference type="PROSITE" id="PS50157">
    <property type="entry name" value="ZINC_FINGER_C2H2_2"/>
    <property type="match status" value="2"/>
</dbReference>